<keyword evidence="1" id="KW-0131">Cell cycle</keyword>
<comment type="caution">
    <text evidence="1">The sequence shown here is derived from an EMBL/GenBank/DDBJ whole genome shotgun (WGS) entry which is preliminary data.</text>
</comment>
<dbReference type="GO" id="GO:0051301">
    <property type="term" value="P:cell division"/>
    <property type="evidence" value="ECO:0007669"/>
    <property type="project" value="UniProtKB-KW"/>
</dbReference>
<dbReference type="InterPro" id="IPR025612">
    <property type="entry name" value="YqjK"/>
</dbReference>
<keyword evidence="2" id="KW-1185">Reference proteome</keyword>
<gene>
    <name evidence="1" type="ORF">CYR55_04755</name>
</gene>
<dbReference type="Proteomes" id="UP000234240">
    <property type="component" value="Unassembled WGS sequence"/>
</dbReference>
<accession>A0A2N5EFA3</accession>
<dbReference type="AlphaFoldDB" id="A0A2N5EFA3"/>
<protein>
    <submittedName>
        <fullName evidence="1">Cell division protein FtsH</fullName>
    </submittedName>
</protein>
<organism evidence="1 2">
    <name type="scientific">Chimaeribacter californicus</name>
    <dbReference type="NCBI Taxonomy" id="2060067"/>
    <lineage>
        <taxon>Bacteria</taxon>
        <taxon>Pseudomonadati</taxon>
        <taxon>Pseudomonadota</taxon>
        <taxon>Gammaproteobacteria</taxon>
        <taxon>Enterobacterales</taxon>
        <taxon>Yersiniaceae</taxon>
        <taxon>Chimaeribacter</taxon>
    </lineage>
</organism>
<proteinExistence type="predicted"/>
<dbReference type="RefSeq" id="WP_101814995.1">
    <property type="nucleotide sequence ID" value="NZ_PJZF01000002.1"/>
</dbReference>
<keyword evidence="1" id="KW-0132">Cell division</keyword>
<dbReference type="OrthoDB" id="6504948at2"/>
<evidence type="ECO:0000313" key="1">
    <source>
        <dbReference type="EMBL" id="PLR41215.1"/>
    </source>
</evidence>
<evidence type="ECO:0000313" key="2">
    <source>
        <dbReference type="Proteomes" id="UP000234240"/>
    </source>
</evidence>
<dbReference type="EMBL" id="PJZF01000002">
    <property type="protein sequence ID" value="PLR41215.1"/>
    <property type="molecule type" value="Genomic_DNA"/>
</dbReference>
<sequence>MRPRERHAEKLRLLYLIQQQRADLTDECDQWLVATAPYDRGWIKLMGMKKYLAIGSSLMAVYTARHPNKVMQWGRRAVGIWGTVKLIRNTLSPR</sequence>
<name>A0A2N5EFA3_9GAMM</name>
<dbReference type="Pfam" id="PF13997">
    <property type="entry name" value="YqjK"/>
    <property type="match status" value="1"/>
</dbReference>
<reference evidence="1 2" key="1">
    <citation type="submission" date="2017-12" db="EMBL/GenBank/DDBJ databases">
        <title>Characterization of six clinical isolates of Enterochimera gen. nov., a novel genus of the Yersiniaciae family and the three species Enterochimera arupensis sp. nov., Enterochimera coloradensis sp. nov, and Enterochimera californica sp. nov.</title>
        <authorList>
            <person name="Rossi A."/>
            <person name="Fisher M."/>
        </authorList>
    </citation>
    <scope>NUCLEOTIDE SEQUENCE [LARGE SCALE GENOMIC DNA]</scope>
    <source>
        <strain evidence="2">2015-Iso6</strain>
    </source>
</reference>